<name>A0A195BRE3_9HYME</name>
<dbReference type="STRING" id="520822.A0A195BRE3"/>
<protein>
    <submittedName>
        <fullName evidence="1">Myosin heavy chain, muscle</fullName>
    </submittedName>
</protein>
<gene>
    <name evidence="1" type="ORF">ALC53_01914</name>
</gene>
<proteinExistence type="predicted"/>
<keyword evidence="2" id="KW-1185">Reference proteome</keyword>
<organism evidence="1 2">
    <name type="scientific">Atta colombica</name>
    <dbReference type="NCBI Taxonomy" id="520822"/>
    <lineage>
        <taxon>Eukaryota</taxon>
        <taxon>Metazoa</taxon>
        <taxon>Ecdysozoa</taxon>
        <taxon>Arthropoda</taxon>
        <taxon>Hexapoda</taxon>
        <taxon>Insecta</taxon>
        <taxon>Pterygota</taxon>
        <taxon>Neoptera</taxon>
        <taxon>Endopterygota</taxon>
        <taxon>Hymenoptera</taxon>
        <taxon>Apocrita</taxon>
        <taxon>Aculeata</taxon>
        <taxon>Formicoidea</taxon>
        <taxon>Formicidae</taxon>
        <taxon>Myrmicinae</taxon>
        <taxon>Atta</taxon>
    </lineage>
</organism>
<dbReference type="AlphaFoldDB" id="A0A195BRE3"/>
<evidence type="ECO:0000313" key="1">
    <source>
        <dbReference type="EMBL" id="KYM89602.1"/>
    </source>
</evidence>
<accession>A0A195BRE3</accession>
<evidence type="ECO:0000313" key="2">
    <source>
        <dbReference type="Proteomes" id="UP000078540"/>
    </source>
</evidence>
<reference evidence="1 2" key="1">
    <citation type="submission" date="2015-09" db="EMBL/GenBank/DDBJ databases">
        <title>Atta colombica WGS genome.</title>
        <authorList>
            <person name="Nygaard S."/>
            <person name="Hu H."/>
            <person name="Boomsma J."/>
            <person name="Zhang G."/>
        </authorList>
    </citation>
    <scope>NUCLEOTIDE SEQUENCE [LARGE SCALE GENOMIC DNA]</scope>
    <source>
        <strain evidence="1">Treedump-2</strain>
        <tissue evidence="1">Whole body</tissue>
    </source>
</reference>
<dbReference type="Proteomes" id="UP000078540">
    <property type="component" value="Unassembled WGS sequence"/>
</dbReference>
<sequence length="244" mass="28384">MLKNFERLPVLLEVQFLKEFSLTEVIPLASCQPRTIIESMIKIHAECTTAILKKPDYLTKLVYKYSSGEKEEEYVFSNNVPADVEKAKRKVEGDLKFTQKAVVYLERNKKEIDPSNTIQLRGTLGTIYLPISNSRMNSNDLHSLLESLFSFRFRVDLCIHMHPDNLDRFANRLEVIELRGELHDADVGYVGNIEQFCPREIERSQKLRKRASERPVLETLAHGRNREDFHGHFFGYRSVFPQHA</sequence>
<dbReference type="EMBL" id="KQ976417">
    <property type="protein sequence ID" value="KYM89602.1"/>
    <property type="molecule type" value="Genomic_DNA"/>
</dbReference>